<evidence type="ECO:0000256" key="1">
    <source>
        <dbReference type="SAM" id="SignalP"/>
    </source>
</evidence>
<evidence type="ECO:0000313" key="3">
    <source>
        <dbReference type="Proteomes" id="UP000289216"/>
    </source>
</evidence>
<name>A0A4Q2L0L7_9FUSO</name>
<reference evidence="2 3" key="1">
    <citation type="submission" date="2019-01" db="EMBL/GenBank/DDBJ databases">
        <title>Fusobacterium necrophorum Isolated From the Uterus of Dairy Cows.</title>
        <authorList>
            <person name="Francis A.M."/>
        </authorList>
    </citation>
    <scope>NUCLEOTIDE SEQUENCE [LARGE SCALE GENOMIC DNA]</scope>
    <source>
        <strain evidence="2 3">KG35</strain>
    </source>
</reference>
<gene>
    <name evidence="2" type="ORF">EPT53_00110</name>
</gene>
<dbReference type="Gene3D" id="3.40.50.410">
    <property type="entry name" value="von Willebrand factor, type A domain"/>
    <property type="match status" value="1"/>
</dbReference>
<feature type="signal peptide" evidence="1">
    <location>
        <begin position="1"/>
        <end position="18"/>
    </location>
</feature>
<dbReference type="Pfam" id="PF05762">
    <property type="entry name" value="VWA_CoxE"/>
    <property type="match status" value="1"/>
</dbReference>
<sequence>MKKVIAGILVVFSLVACANVNLEKGKKSRSMELVFILDRSGSMSGLEKDTIGGYNSMLKKQKEQKGEVFVTTVLFDDKYEMLYHHKPIEELSNMTEKEYFVRGSTALYDAIGKTVVAVNREQSVAEKKVDQVLFVITTDGMENASQEFTAKKVKDLIETQKKEKKWEFLFLGANIDAIKTAESFGIEKEKAVNYHADSLGTQKNYKVLGEAVLQMRAGQELKGNWKQEIEEDYKNRK</sequence>
<feature type="chain" id="PRO_5020194042" evidence="1">
    <location>
        <begin position="19"/>
        <end position="237"/>
    </location>
</feature>
<proteinExistence type="predicted"/>
<comment type="caution">
    <text evidence="2">The sequence shown here is derived from an EMBL/GenBank/DDBJ whole genome shotgun (WGS) entry which is preliminary data.</text>
</comment>
<dbReference type="Proteomes" id="UP000289216">
    <property type="component" value="Unassembled WGS sequence"/>
</dbReference>
<keyword evidence="1" id="KW-0732">Signal</keyword>
<dbReference type="AlphaFoldDB" id="A0A4Q2L0L7"/>
<protein>
    <submittedName>
        <fullName evidence="2">VWA domain-containing protein</fullName>
    </submittedName>
</protein>
<evidence type="ECO:0000313" key="2">
    <source>
        <dbReference type="EMBL" id="RXZ71548.1"/>
    </source>
</evidence>
<dbReference type="InterPro" id="IPR036465">
    <property type="entry name" value="vWFA_dom_sf"/>
</dbReference>
<dbReference type="InterPro" id="IPR008912">
    <property type="entry name" value="Uncharacterised_CoxE"/>
</dbReference>
<dbReference type="SUPFAM" id="SSF53300">
    <property type="entry name" value="vWA-like"/>
    <property type="match status" value="1"/>
</dbReference>
<dbReference type="EMBL" id="SBAP01000001">
    <property type="protein sequence ID" value="RXZ71548.1"/>
    <property type="molecule type" value="Genomic_DNA"/>
</dbReference>
<accession>A0A4Q2L0L7</accession>
<dbReference type="PROSITE" id="PS51257">
    <property type="entry name" value="PROKAR_LIPOPROTEIN"/>
    <property type="match status" value="1"/>
</dbReference>
<dbReference type="RefSeq" id="WP_129490241.1">
    <property type="nucleotide sequence ID" value="NZ_SBAP01000001.1"/>
</dbReference>
<organism evidence="2 3">
    <name type="scientific">Fusobacterium necrophorum</name>
    <dbReference type="NCBI Taxonomy" id="859"/>
    <lineage>
        <taxon>Bacteria</taxon>
        <taxon>Fusobacteriati</taxon>
        <taxon>Fusobacteriota</taxon>
        <taxon>Fusobacteriia</taxon>
        <taxon>Fusobacteriales</taxon>
        <taxon>Fusobacteriaceae</taxon>
        <taxon>Fusobacterium</taxon>
    </lineage>
</organism>